<dbReference type="FunFam" id="3.40.50.300:FF:002221">
    <property type="entry name" value="RuvB-like 2"/>
    <property type="match status" value="2"/>
</dbReference>
<evidence type="ECO:0000256" key="11">
    <source>
        <dbReference type="ARBA" id="ARBA00023242"/>
    </source>
</evidence>
<gene>
    <name evidence="14" type="ORF">WJX73_009092</name>
</gene>
<dbReference type="Gene3D" id="2.40.50.360">
    <property type="entry name" value="RuvB-like helicase, domain II"/>
    <property type="match status" value="1"/>
</dbReference>
<dbReference type="PANTHER" id="PTHR11093">
    <property type="entry name" value="RUVB-RELATED REPTIN AND PONTIN"/>
    <property type="match status" value="1"/>
</dbReference>
<keyword evidence="7 12" id="KW-0067">ATP-binding</keyword>
<dbReference type="AlphaFoldDB" id="A0AAW1Q010"/>
<evidence type="ECO:0000256" key="5">
    <source>
        <dbReference type="ARBA" id="ARBA00022801"/>
    </source>
</evidence>
<organism evidence="14 15">
    <name type="scientific">Symbiochloris irregularis</name>
    <dbReference type="NCBI Taxonomy" id="706552"/>
    <lineage>
        <taxon>Eukaryota</taxon>
        <taxon>Viridiplantae</taxon>
        <taxon>Chlorophyta</taxon>
        <taxon>core chlorophytes</taxon>
        <taxon>Trebouxiophyceae</taxon>
        <taxon>Trebouxiales</taxon>
        <taxon>Trebouxiaceae</taxon>
        <taxon>Symbiochloris</taxon>
    </lineage>
</organism>
<feature type="domain" description="AAA+ ATPase" evidence="13">
    <location>
        <begin position="66"/>
        <end position="378"/>
    </location>
</feature>
<dbReference type="EC" id="3.6.4.12" evidence="12"/>
<evidence type="ECO:0000256" key="10">
    <source>
        <dbReference type="ARBA" id="ARBA00023204"/>
    </source>
</evidence>
<dbReference type="SMART" id="SM00382">
    <property type="entry name" value="AAA"/>
    <property type="match status" value="1"/>
</dbReference>
<dbReference type="FunFam" id="1.10.8.60:FF:000010">
    <property type="entry name" value="RuvB-like helicase"/>
    <property type="match status" value="1"/>
</dbReference>
<dbReference type="GO" id="GO:0005524">
    <property type="term" value="F:ATP binding"/>
    <property type="evidence" value="ECO:0007669"/>
    <property type="project" value="UniProtKB-KW"/>
</dbReference>
<dbReference type="GO" id="GO:0006281">
    <property type="term" value="P:DNA repair"/>
    <property type="evidence" value="ECO:0007669"/>
    <property type="project" value="UniProtKB-KW"/>
</dbReference>
<dbReference type="InterPro" id="IPR010339">
    <property type="entry name" value="TIP49_P-loop"/>
</dbReference>
<dbReference type="InterPro" id="IPR042487">
    <property type="entry name" value="RuvBL1/2_DNA/RNA_bd_dom"/>
</dbReference>
<dbReference type="EMBL" id="JALJOQ010000002">
    <property type="protein sequence ID" value="KAK9814012.1"/>
    <property type="molecule type" value="Genomic_DNA"/>
</dbReference>
<protein>
    <recommendedName>
        <fullName evidence="12">RuvB-like helicase</fullName>
        <ecNumber evidence="12">3.6.4.12</ecNumber>
    </recommendedName>
</protein>
<evidence type="ECO:0000256" key="6">
    <source>
        <dbReference type="ARBA" id="ARBA00022806"/>
    </source>
</evidence>
<comment type="caution">
    <text evidence="14">The sequence shown here is derived from an EMBL/GenBank/DDBJ whole genome shotgun (WGS) entry which is preliminary data.</text>
</comment>
<dbReference type="InterPro" id="IPR027238">
    <property type="entry name" value="RuvB-like"/>
</dbReference>
<dbReference type="Proteomes" id="UP001465755">
    <property type="component" value="Unassembled WGS sequence"/>
</dbReference>
<evidence type="ECO:0000313" key="15">
    <source>
        <dbReference type="Proteomes" id="UP001465755"/>
    </source>
</evidence>
<evidence type="ECO:0000313" key="14">
    <source>
        <dbReference type="EMBL" id="KAK9814012.1"/>
    </source>
</evidence>
<dbReference type="GO" id="GO:0003678">
    <property type="term" value="F:DNA helicase activity"/>
    <property type="evidence" value="ECO:0007669"/>
    <property type="project" value="UniProtKB-EC"/>
</dbReference>
<evidence type="ECO:0000259" key="13">
    <source>
        <dbReference type="SMART" id="SM00382"/>
    </source>
</evidence>
<dbReference type="Gene3D" id="1.10.8.60">
    <property type="match status" value="1"/>
</dbReference>
<evidence type="ECO:0000256" key="8">
    <source>
        <dbReference type="ARBA" id="ARBA00023015"/>
    </source>
</evidence>
<keyword evidence="3 12" id="KW-0547">Nucleotide-binding</keyword>
<keyword evidence="11 12" id="KW-0539">Nucleus</keyword>
<evidence type="ECO:0000256" key="1">
    <source>
        <dbReference type="ARBA" id="ARBA00004123"/>
    </source>
</evidence>
<keyword evidence="8 12" id="KW-0805">Transcription regulation</keyword>
<evidence type="ECO:0000256" key="7">
    <source>
        <dbReference type="ARBA" id="ARBA00022840"/>
    </source>
</evidence>
<evidence type="ECO:0000256" key="9">
    <source>
        <dbReference type="ARBA" id="ARBA00023163"/>
    </source>
</evidence>
<dbReference type="InterPro" id="IPR027417">
    <property type="entry name" value="P-loop_NTPase"/>
</dbReference>
<proteinExistence type="inferred from homology"/>
<keyword evidence="15" id="KW-1185">Reference proteome</keyword>
<keyword evidence="5 12" id="KW-0378">Hydrolase</keyword>
<evidence type="ECO:0000256" key="3">
    <source>
        <dbReference type="ARBA" id="ARBA00022741"/>
    </source>
</evidence>
<keyword evidence="4" id="KW-0227">DNA damage</keyword>
<comment type="similarity">
    <text evidence="2 12">Belongs to the RuvB family.</text>
</comment>
<evidence type="ECO:0000256" key="2">
    <source>
        <dbReference type="ARBA" id="ARBA00007519"/>
    </source>
</evidence>
<dbReference type="Gene3D" id="3.40.50.300">
    <property type="entry name" value="P-loop containing nucleotide triphosphate hydrolases"/>
    <property type="match status" value="1"/>
</dbReference>
<dbReference type="InterPro" id="IPR041048">
    <property type="entry name" value="RuvB-like_C"/>
</dbReference>
<comment type="subcellular location">
    <subcellularLocation>
        <location evidence="1">Nucleus</location>
    </subcellularLocation>
</comment>
<dbReference type="GO" id="GO:0016787">
    <property type="term" value="F:hydrolase activity"/>
    <property type="evidence" value="ECO:0007669"/>
    <property type="project" value="UniProtKB-KW"/>
</dbReference>
<dbReference type="SUPFAM" id="SSF52540">
    <property type="entry name" value="P-loop containing nucleoside triphosphate hydrolases"/>
    <property type="match status" value="1"/>
</dbReference>
<comment type="catalytic activity">
    <reaction evidence="12">
        <text>ATP + H2O = ADP + phosphate + H(+)</text>
        <dbReference type="Rhea" id="RHEA:13065"/>
        <dbReference type="ChEBI" id="CHEBI:15377"/>
        <dbReference type="ChEBI" id="CHEBI:15378"/>
        <dbReference type="ChEBI" id="CHEBI:30616"/>
        <dbReference type="ChEBI" id="CHEBI:43474"/>
        <dbReference type="ChEBI" id="CHEBI:456216"/>
        <dbReference type="EC" id="3.6.4.12"/>
    </reaction>
</comment>
<dbReference type="Pfam" id="PF06068">
    <property type="entry name" value="TIP49"/>
    <property type="match status" value="1"/>
</dbReference>
<name>A0AAW1Q010_9CHLO</name>
<sequence>MADVRVAPEVQDLTRIERIGAHSHIRGLGLDDTLEAREVSQGMVGQTEARRAAGVILRMIKEGKIAGRAVMLAGQPGTGKTAIAMGMAKSLGEETPFAMMAASEIFSLEMSKTEALTQAFRKGIGVRIREETEVIEGEVVEVEIDRPAAGNVAKTGKLTMKTTEMETIYDLGVKMIECIIKEKVQAGDVIAIDKVSGKVSRLGRSYARSKDYDAMGGTTKFVQCPDGELQRRKEVVHMVTLHEIDVINSRSQGFLALFAGDTGEIRTEVREQIDGRIAEWREEGKAEIVPGVLFIDEVHMLDIECFSFLNRALEQDMAPILVVATNRGITQIRGTQYSAPHGVPIDLLDRLLIVSTQPYSPKDLRTILDIRREEEDVEMSDDATELLTRIAAETSLRYAIHLITASSLIAAKRKAAEVDIEDVSRAYTLFIDIKRSVQYMLDYQDQYMYNEIPQGLQNGGSHAEPMTD</sequence>
<keyword evidence="10" id="KW-0234">DNA repair</keyword>
<dbReference type="InterPro" id="IPR003593">
    <property type="entry name" value="AAA+_ATPase"/>
</dbReference>
<keyword evidence="9 12" id="KW-0804">Transcription</keyword>
<dbReference type="Pfam" id="PF17856">
    <property type="entry name" value="TIP49_C"/>
    <property type="match status" value="1"/>
</dbReference>
<reference evidence="14 15" key="1">
    <citation type="journal article" date="2024" name="Nat. Commun.">
        <title>Phylogenomics reveals the evolutionary origins of lichenization in chlorophyte algae.</title>
        <authorList>
            <person name="Puginier C."/>
            <person name="Libourel C."/>
            <person name="Otte J."/>
            <person name="Skaloud P."/>
            <person name="Haon M."/>
            <person name="Grisel S."/>
            <person name="Petersen M."/>
            <person name="Berrin J.G."/>
            <person name="Delaux P.M."/>
            <person name="Dal Grande F."/>
            <person name="Keller J."/>
        </authorList>
    </citation>
    <scope>NUCLEOTIDE SEQUENCE [LARGE SCALE GENOMIC DNA]</scope>
    <source>
        <strain evidence="14 15">SAG 2036</strain>
    </source>
</reference>
<evidence type="ECO:0000256" key="12">
    <source>
        <dbReference type="RuleBase" id="RU363048"/>
    </source>
</evidence>
<dbReference type="GO" id="GO:0005634">
    <property type="term" value="C:nucleus"/>
    <property type="evidence" value="ECO:0007669"/>
    <property type="project" value="UniProtKB-SubCell"/>
</dbReference>
<dbReference type="FunFam" id="2.40.50.360:FF:000002">
    <property type="entry name" value="RuvB-like helicase"/>
    <property type="match status" value="1"/>
</dbReference>
<accession>A0AAW1Q010</accession>
<keyword evidence="6 12" id="KW-0347">Helicase</keyword>
<evidence type="ECO:0000256" key="4">
    <source>
        <dbReference type="ARBA" id="ARBA00022763"/>
    </source>
</evidence>